<organism evidence="15 16">
    <name type="scientific">Candidatus Uzinura diaspidicola str. ASNER</name>
    <dbReference type="NCBI Taxonomy" id="1133592"/>
    <lineage>
        <taxon>Bacteria</taxon>
        <taxon>Pseudomonadati</taxon>
        <taxon>Bacteroidota</taxon>
        <taxon>Flavobacteriia</taxon>
        <taxon>Flavobacteriales</taxon>
        <taxon>Candidatus Uzinura</taxon>
    </lineage>
</organism>
<dbReference type="SUPFAM" id="SSF47323">
    <property type="entry name" value="Anticodon-binding domain of a subclass of class I aminoacyl-tRNA synthetases"/>
    <property type="match status" value="1"/>
</dbReference>
<keyword evidence="8 12" id="KW-0648">Protein biosynthesis</keyword>
<dbReference type="Gene3D" id="1.10.730.10">
    <property type="entry name" value="Isoleucyl-tRNA Synthetase, Domain 1"/>
    <property type="match status" value="1"/>
</dbReference>
<dbReference type="SMART" id="SM01016">
    <property type="entry name" value="Arg_tRNA_synt_N"/>
    <property type="match status" value="1"/>
</dbReference>
<dbReference type="PATRIC" id="fig|1133592.3.peg.168"/>
<dbReference type="InterPro" id="IPR008909">
    <property type="entry name" value="DALR_anticod-bd"/>
</dbReference>
<comment type="similarity">
    <text evidence="1 12">Belongs to the class-I aminoacyl-tRNA synthetase family.</text>
</comment>
<dbReference type="PRINTS" id="PR01038">
    <property type="entry name" value="TRNASYNTHARG"/>
</dbReference>
<evidence type="ECO:0000256" key="9">
    <source>
        <dbReference type="ARBA" id="ARBA00023146"/>
    </source>
</evidence>
<dbReference type="AlphaFoldDB" id="L7VG46"/>
<evidence type="ECO:0000259" key="14">
    <source>
        <dbReference type="SMART" id="SM01016"/>
    </source>
</evidence>
<protein>
    <recommendedName>
        <fullName evidence="3 11">Arginine--tRNA ligase</fullName>
        <ecNumber evidence="2 11">6.1.1.19</ecNumber>
    </recommendedName>
</protein>
<evidence type="ECO:0000256" key="12">
    <source>
        <dbReference type="RuleBase" id="RU363038"/>
    </source>
</evidence>
<feature type="domain" description="Arginyl tRNA synthetase N-terminal" evidence="14">
    <location>
        <begin position="6"/>
        <end position="88"/>
    </location>
</feature>
<dbReference type="InterPro" id="IPR001278">
    <property type="entry name" value="Arg-tRNA-ligase"/>
</dbReference>
<dbReference type="GO" id="GO:0004814">
    <property type="term" value="F:arginine-tRNA ligase activity"/>
    <property type="evidence" value="ECO:0007669"/>
    <property type="project" value="UniProtKB-UniRule"/>
</dbReference>
<evidence type="ECO:0000256" key="3">
    <source>
        <dbReference type="ARBA" id="ARBA00020262"/>
    </source>
</evidence>
<dbReference type="Pfam" id="PF03485">
    <property type="entry name" value="Arg_tRNA_synt_N"/>
    <property type="match status" value="1"/>
</dbReference>
<dbReference type="STRING" id="1133592.ASNER_180"/>
<accession>L7VG46</accession>
<dbReference type="HOGENOM" id="CLU_006406_6_1_10"/>
<feature type="domain" description="DALR anticodon binding" evidence="13">
    <location>
        <begin position="460"/>
        <end position="581"/>
    </location>
</feature>
<dbReference type="OrthoDB" id="9805987at2"/>
<dbReference type="InterPro" id="IPR035684">
    <property type="entry name" value="ArgRS_core"/>
</dbReference>
<evidence type="ECO:0000256" key="6">
    <source>
        <dbReference type="ARBA" id="ARBA00022741"/>
    </source>
</evidence>
<keyword evidence="6 12" id="KW-0547">Nucleotide-binding</keyword>
<evidence type="ECO:0000256" key="2">
    <source>
        <dbReference type="ARBA" id="ARBA00012837"/>
    </source>
</evidence>
<keyword evidence="9 12" id="KW-0030">Aminoacyl-tRNA synthetase</keyword>
<dbReference type="InterPro" id="IPR014729">
    <property type="entry name" value="Rossmann-like_a/b/a_fold"/>
</dbReference>
<dbReference type="Gene3D" id="3.30.1360.70">
    <property type="entry name" value="Arginyl tRNA synthetase N-terminal domain"/>
    <property type="match status" value="1"/>
</dbReference>
<dbReference type="GO" id="GO:0006420">
    <property type="term" value="P:arginyl-tRNA aminoacylation"/>
    <property type="evidence" value="ECO:0007669"/>
    <property type="project" value="UniProtKB-UniRule"/>
</dbReference>
<evidence type="ECO:0000259" key="13">
    <source>
        <dbReference type="SMART" id="SM00836"/>
    </source>
</evidence>
<dbReference type="PROSITE" id="PS00178">
    <property type="entry name" value="AA_TRNA_LIGASE_I"/>
    <property type="match status" value="1"/>
</dbReference>
<dbReference type="NCBIfam" id="TIGR00456">
    <property type="entry name" value="argS"/>
    <property type="match status" value="1"/>
</dbReference>
<evidence type="ECO:0000313" key="15">
    <source>
        <dbReference type="EMBL" id="AGC66940.1"/>
    </source>
</evidence>
<evidence type="ECO:0000256" key="5">
    <source>
        <dbReference type="ARBA" id="ARBA00022598"/>
    </source>
</evidence>
<dbReference type="InterPro" id="IPR009080">
    <property type="entry name" value="tRNAsynth_Ia_anticodon-bd"/>
</dbReference>
<keyword evidence="7 12" id="KW-0067">ATP-binding</keyword>
<dbReference type="Pfam" id="PF05746">
    <property type="entry name" value="DALR_1"/>
    <property type="match status" value="1"/>
</dbReference>
<dbReference type="InterPro" id="IPR036695">
    <property type="entry name" value="Arg-tRNA-synth_N_sf"/>
</dbReference>
<dbReference type="InterPro" id="IPR001412">
    <property type="entry name" value="aa-tRNA-synth_I_CS"/>
</dbReference>
<dbReference type="Gene3D" id="3.40.50.620">
    <property type="entry name" value="HUPs"/>
    <property type="match status" value="1"/>
</dbReference>
<dbReference type="GO" id="GO:0005524">
    <property type="term" value="F:ATP binding"/>
    <property type="evidence" value="ECO:0007669"/>
    <property type="project" value="UniProtKB-KW"/>
</dbReference>
<keyword evidence="5 12" id="KW-0436">Ligase</keyword>
<dbReference type="SUPFAM" id="SSF52374">
    <property type="entry name" value="Nucleotidylyl transferase"/>
    <property type="match status" value="1"/>
</dbReference>
<dbReference type="PANTHER" id="PTHR11956:SF5">
    <property type="entry name" value="ARGININE--TRNA LIGASE, CYTOPLASMIC"/>
    <property type="match status" value="1"/>
</dbReference>
<sequence>MKTTLAIFRLIVMRAIASIYIEGITSNIELKTTKKEFRGHITLVLFPLVKIIKKPLKQIGKEIGEYVKKHLIIVHSFHLLNGFLNFECSEEYYFKLLKKISKEILFLKSSEEDSLMIEYSSPNTNKPLHLGHIRNHLLGNSISEIFKAFGHNVIKIQIINDRGIHICKSMLAWKKFSSGETPEITFKGDHLIGKYYVAFEKAYKKEVEDLCAKGYEKELAEKQAPIMQEVRKLLLLWEKRNVKTWYHWRNMNSWAYEGIEQTYCSLGIYFDDTQYESKTYLLGKSIIEDGLKKGVFYKKEDGSVWVDFTNVGLDEKLLLRSDGTSVYITQDLGTAVERFELYSIKSLIYIVGEEQEYHFKVLFLILKYMRYAWADRLFHLSYGLVQLLSGKMKSREGIIIDADNLIDEMHKLAQFLTYQKENTLGIGALKYFLLKIDTKKRILYHTKSSIDFNGNTGPYIQYTNARISSLYRKAFTKMYWRNSMIRYYRYSIIGRYEKYLLKYMEQYTEALLLAKKCLIPSIIANYAYNLSKTFNDFYQNVCIINIKNKYDFVFRLFLSKKCGNCLKKTMNLLGIEMPEYV</sequence>
<comment type="catalytic activity">
    <reaction evidence="10">
        <text>tRNA(Arg) + L-arginine + ATP = L-arginyl-tRNA(Arg) + AMP + diphosphate</text>
        <dbReference type="Rhea" id="RHEA:20301"/>
        <dbReference type="Rhea" id="RHEA-COMP:9658"/>
        <dbReference type="Rhea" id="RHEA-COMP:9673"/>
        <dbReference type="ChEBI" id="CHEBI:30616"/>
        <dbReference type="ChEBI" id="CHEBI:32682"/>
        <dbReference type="ChEBI" id="CHEBI:33019"/>
        <dbReference type="ChEBI" id="CHEBI:78442"/>
        <dbReference type="ChEBI" id="CHEBI:78513"/>
        <dbReference type="ChEBI" id="CHEBI:456215"/>
        <dbReference type="EC" id="6.1.1.19"/>
    </reaction>
</comment>
<keyword evidence="4" id="KW-0963">Cytoplasm</keyword>
<evidence type="ECO:0000256" key="1">
    <source>
        <dbReference type="ARBA" id="ARBA00005594"/>
    </source>
</evidence>
<dbReference type="EMBL" id="CP003263">
    <property type="protein sequence ID" value="AGC66940.1"/>
    <property type="molecule type" value="Genomic_DNA"/>
</dbReference>
<dbReference type="Pfam" id="PF00750">
    <property type="entry name" value="tRNA-synt_1d"/>
    <property type="match status" value="1"/>
</dbReference>
<dbReference type="EC" id="6.1.1.19" evidence="2 11"/>
<dbReference type="SMART" id="SM00836">
    <property type="entry name" value="DALR_1"/>
    <property type="match status" value="1"/>
</dbReference>
<evidence type="ECO:0000313" key="16">
    <source>
        <dbReference type="Proteomes" id="UP000011174"/>
    </source>
</evidence>
<dbReference type="SUPFAM" id="SSF55190">
    <property type="entry name" value="Arginyl-tRNA synthetase (ArgRS), N-terminal 'additional' domain"/>
    <property type="match status" value="1"/>
</dbReference>
<dbReference type="KEGG" id="udi:ASNER_180"/>
<name>L7VG46_9FLAO</name>
<dbReference type="InterPro" id="IPR005148">
    <property type="entry name" value="Arg-tRNA-synth_N"/>
</dbReference>
<dbReference type="PANTHER" id="PTHR11956">
    <property type="entry name" value="ARGINYL-TRNA SYNTHETASE"/>
    <property type="match status" value="1"/>
</dbReference>
<evidence type="ECO:0000256" key="4">
    <source>
        <dbReference type="ARBA" id="ARBA00022490"/>
    </source>
</evidence>
<reference evidence="15 16" key="1">
    <citation type="journal article" date="2013" name="Environ. Microbiol.">
        <title>The nutrient supplying capabilities of Uzinura, an endosymbiont of armoured scale insects.</title>
        <authorList>
            <person name="Sabree Z.L."/>
            <person name="Huang C.Y."/>
            <person name="Okusu A."/>
            <person name="Moran N.A."/>
            <person name="Normark B.B."/>
        </authorList>
    </citation>
    <scope>NUCLEOTIDE SEQUENCE [LARGE SCALE GENOMIC DNA]</scope>
    <source>
        <strain evidence="15 16">ASNER</strain>
    </source>
</reference>
<evidence type="ECO:0000256" key="7">
    <source>
        <dbReference type="ARBA" id="ARBA00022840"/>
    </source>
</evidence>
<proteinExistence type="inferred from homology"/>
<dbReference type="Proteomes" id="UP000011174">
    <property type="component" value="Chromosome"/>
</dbReference>
<dbReference type="GO" id="GO:0005737">
    <property type="term" value="C:cytoplasm"/>
    <property type="evidence" value="ECO:0007669"/>
    <property type="project" value="UniProtKB-UniRule"/>
</dbReference>
<keyword evidence="16" id="KW-1185">Reference proteome</keyword>
<evidence type="ECO:0000256" key="11">
    <source>
        <dbReference type="NCBIfam" id="TIGR00456"/>
    </source>
</evidence>
<evidence type="ECO:0000256" key="10">
    <source>
        <dbReference type="ARBA" id="ARBA00049339"/>
    </source>
</evidence>
<gene>
    <name evidence="15" type="primary">argS</name>
    <name evidence="15" type="ORF">ASNER_180</name>
</gene>
<evidence type="ECO:0000256" key="8">
    <source>
        <dbReference type="ARBA" id="ARBA00022917"/>
    </source>
</evidence>